<feature type="domain" description="Calcineurin-like phosphoesterase" evidence="1">
    <location>
        <begin position="70"/>
        <end position="243"/>
    </location>
</feature>
<organism evidence="2 3">
    <name type="scientific">Aspergillus sclerotialis</name>
    <dbReference type="NCBI Taxonomy" id="2070753"/>
    <lineage>
        <taxon>Eukaryota</taxon>
        <taxon>Fungi</taxon>
        <taxon>Dikarya</taxon>
        <taxon>Ascomycota</taxon>
        <taxon>Pezizomycotina</taxon>
        <taxon>Eurotiomycetes</taxon>
        <taxon>Eurotiomycetidae</taxon>
        <taxon>Eurotiales</taxon>
        <taxon>Aspergillaceae</taxon>
        <taxon>Aspergillus</taxon>
        <taxon>Aspergillus subgen. Polypaecilum</taxon>
    </lineage>
</organism>
<name>A0A3A2Z640_9EURO</name>
<dbReference type="InterPro" id="IPR029052">
    <property type="entry name" value="Metallo-depent_PP-like"/>
</dbReference>
<keyword evidence="3" id="KW-1185">Reference proteome</keyword>
<gene>
    <name evidence="2" type="ORF">PHISCL_10008</name>
</gene>
<dbReference type="SUPFAM" id="SSF56300">
    <property type="entry name" value="Metallo-dependent phosphatases"/>
    <property type="match status" value="1"/>
</dbReference>
<accession>A0A3A2Z640</accession>
<evidence type="ECO:0000313" key="3">
    <source>
        <dbReference type="Proteomes" id="UP000266188"/>
    </source>
</evidence>
<dbReference type="Proteomes" id="UP000266188">
    <property type="component" value="Unassembled WGS sequence"/>
</dbReference>
<dbReference type="Gene3D" id="3.60.21.10">
    <property type="match status" value="1"/>
</dbReference>
<sequence>MPLFTSPTTPLDSLLDRPRPGPWEQFLSNPCIFLARKLYTWYQAIPATPLTKPISIVCVSDTHNSQPKLPEGDILIHAGDLTQSGSLAELRSSVNWLRTQSHPIKVVIAGNHDFLLDASRDNSSSSSDKAAAAAAAAASERESIDWGDIIYLENKETTITCPNGRNLRIYGSPFSPRHGNWAFQYPRGYDIWSSIRIPEGIDILVTHAPPRAHLDLLGLGCVYLLRALWRVRPRVHVFGHVHEGAGVEWVLFDRLQE</sequence>
<dbReference type="GO" id="GO:0016787">
    <property type="term" value="F:hydrolase activity"/>
    <property type="evidence" value="ECO:0007669"/>
    <property type="project" value="InterPro"/>
</dbReference>
<dbReference type="EMBL" id="MVGC01000787">
    <property type="protein sequence ID" value="RJE17653.1"/>
    <property type="molecule type" value="Genomic_DNA"/>
</dbReference>
<proteinExistence type="predicted"/>
<dbReference type="PANTHER" id="PTHR12905:SF18">
    <property type="entry name" value="ESTER HYDROLASE, PUTATIVE (AFU_ORTHOLOGUE AFUA_4G03130)-RELATED"/>
    <property type="match status" value="1"/>
</dbReference>
<reference evidence="3" key="1">
    <citation type="submission" date="2017-02" db="EMBL/GenBank/DDBJ databases">
        <authorList>
            <person name="Tafer H."/>
            <person name="Lopandic K."/>
        </authorList>
    </citation>
    <scope>NUCLEOTIDE SEQUENCE [LARGE SCALE GENOMIC DNA]</scope>
    <source>
        <strain evidence="3">CBS 366.77</strain>
    </source>
</reference>
<evidence type="ECO:0000313" key="2">
    <source>
        <dbReference type="EMBL" id="RJE17653.1"/>
    </source>
</evidence>
<evidence type="ECO:0000259" key="1">
    <source>
        <dbReference type="Pfam" id="PF00149"/>
    </source>
</evidence>
<dbReference type="OrthoDB" id="630188at2759"/>
<dbReference type="CDD" id="cd07379">
    <property type="entry name" value="MPP_239FB"/>
    <property type="match status" value="1"/>
</dbReference>
<dbReference type="PANTHER" id="PTHR12905">
    <property type="entry name" value="METALLOPHOSPHOESTERASE"/>
    <property type="match status" value="1"/>
</dbReference>
<protein>
    <submittedName>
        <fullName evidence="2">Calcineurin-like phosphoesterase</fullName>
    </submittedName>
</protein>
<feature type="non-terminal residue" evidence="2">
    <location>
        <position position="257"/>
    </location>
</feature>
<comment type="caution">
    <text evidence="2">The sequence shown here is derived from an EMBL/GenBank/DDBJ whole genome shotgun (WGS) entry which is preliminary data.</text>
</comment>
<dbReference type="InterPro" id="IPR051693">
    <property type="entry name" value="UPF0046_metallophosphoest"/>
</dbReference>
<dbReference type="InterPro" id="IPR004843">
    <property type="entry name" value="Calcineurin-like_PHP"/>
</dbReference>
<dbReference type="Pfam" id="PF00149">
    <property type="entry name" value="Metallophos"/>
    <property type="match status" value="1"/>
</dbReference>
<dbReference type="AlphaFoldDB" id="A0A3A2Z640"/>